<proteinExistence type="predicted"/>
<dbReference type="PROSITE" id="PS50956">
    <property type="entry name" value="HTH_ASNC_2"/>
    <property type="match status" value="1"/>
</dbReference>
<dbReference type="GO" id="GO:0043565">
    <property type="term" value="F:sequence-specific DNA binding"/>
    <property type="evidence" value="ECO:0007669"/>
    <property type="project" value="InterPro"/>
</dbReference>
<keyword evidence="1" id="KW-0805">Transcription regulation</keyword>
<keyword evidence="2" id="KW-0238">DNA-binding</keyword>
<evidence type="ECO:0000256" key="5">
    <source>
        <dbReference type="ARBA" id="ARBA00068816"/>
    </source>
</evidence>
<dbReference type="Pfam" id="PF13412">
    <property type="entry name" value="HTH_24"/>
    <property type="match status" value="1"/>
</dbReference>
<dbReference type="InterPro" id="IPR019887">
    <property type="entry name" value="Tscrpt_reg_AsnC/Lrp_C"/>
</dbReference>
<evidence type="ECO:0000259" key="6">
    <source>
        <dbReference type="PROSITE" id="PS50956"/>
    </source>
</evidence>
<dbReference type="GO" id="GO:0043200">
    <property type="term" value="P:response to amino acid"/>
    <property type="evidence" value="ECO:0007669"/>
    <property type="project" value="TreeGrafter"/>
</dbReference>
<organism evidence="7 8">
    <name type="scientific">Vibrio inusitatus NBRC 102082</name>
    <dbReference type="NCBI Taxonomy" id="1219070"/>
    <lineage>
        <taxon>Bacteria</taxon>
        <taxon>Pseudomonadati</taxon>
        <taxon>Pseudomonadota</taxon>
        <taxon>Gammaproteobacteria</taxon>
        <taxon>Vibrionales</taxon>
        <taxon>Vibrionaceae</taxon>
        <taxon>Vibrio</taxon>
    </lineage>
</organism>
<dbReference type="AlphaFoldDB" id="A0A4Y3I0L4"/>
<dbReference type="InterPro" id="IPR019888">
    <property type="entry name" value="Tscrpt_reg_AsnC-like"/>
</dbReference>
<dbReference type="FunFam" id="1.10.10.10:FF:000114">
    <property type="entry name" value="Lrp/AsnC family transcriptional regulator"/>
    <property type="match status" value="1"/>
</dbReference>
<name>A0A4Y3I0L4_9VIBR</name>
<keyword evidence="3" id="KW-0010">Activator</keyword>
<dbReference type="GO" id="GO:0006355">
    <property type="term" value="P:regulation of DNA-templated transcription"/>
    <property type="evidence" value="ECO:0007669"/>
    <property type="project" value="UniProtKB-ARBA"/>
</dbReference>
<dbReference type="SUPFAM" id="SSF46785">
    <property type="entry name" value="Winged helix' DNA-binding domain"/>
    <property type="match status" value="1"/>
</dbReference>
<dbReference type="Proteomes" id="UP000318717">
    <property type="component" value="Unassembled WGS sequence"/>
</dbReference>
<dbReference type="InterPro" id="IPR011991">
    <property type="entry name" value="ArsR-like_HTH"/>
</dbReference>
<dbReference type="Pfam" id="PF01037">
    <property type="entry name" value="AsnC_trans_reg"/>
    <property type="match status" value="1"/>
</dbReference>
<comment type="caution">
    <text evidence="7">The sequence shown here is derived from an EMBL/GenBank/DDBJ whole genome shotgun (WGS) entry which is preliminary data.</text>
</comment>
<dbReference type="SMART" id="SM00344">
    <property type="entry name" value="HTH_ASNC"/>
    <property type="match status" value="1"/>
</dbReference>
<dbReference type="Gene3D" id="1.10.10.10">
    <property type="entry name" value="Winged helix-like DNA-binding domain superfamily/Winged helix DNA-binding domain"/>
    <property type="match status" value="1"/>
</dbReference>
<dbReference type="InterPro" id="IPR000485">
    <property type="entry name" value="AsnC-type_HTH_dom"/>
</dbReference>
<dbReference type="FunFam" id="3.30.70.920:FF:000005">
    <property type="entry name" value="Lrp/AsnC family transcriptional regulator"/>
    <property type="match status" value="1"/>
</dbReference>
<accession>A0A4Y3I0L4</accession>
<dbReference type="InterPro" id="IPR011008">
    <property type="entry name" value="Dimeric_a/b-barrel"/>
</dbReference>
<dbReference type="CDD" id="cd00090">
    <property type="entry name" value="HTH_ARSR"/>
    <property type="match status" value="1"/>
</dbReference>
<dbReference type="RefSeq" id="WP_141347382.1">
    <property type="nucleotide sequence ID" value="NZ_BJLF01000034.1"/>
</dbReference>
<sequence>MSLDRIDKTLLAMLQKDATVSLADLAEAVNLTTTPCWKRLKRLEQDGVIQNRVALLDPEKLGLSFTAFVLIKTSDHSHEWYQQFVDTVSEFEQVMEFYRMAGDYDYMLKVLAKDMQSFDNFYKTLVNSVAGISNVTSTFAMESIKYTTELPLSGV</sequence>
<dbReference type="EMBL" id="BJLF01000034">
    <property type="protein sequence ID" value="GEA52989.1"/>
    <property type="molecule type" value="Genomic_DNA"/>
</dbReference>
<keyword evidence="4" id="KW-0804">Transcription</keyword>
<dbReference type="PROSITE" id="PS00519">
    <property type="entry name" value="HTH_ASNC_1"/>
    <property type="match status" value="1"/>
</dbReference>
<gene>
    <name evidence="7" type="primary">ybaO</name>
    <name evidence="7" type="ORF">VIN01S_37930</name>
</gene>
<dbReference type="PANTHER" id="PTHR30154">
    <property type="entry name" value="LEUCINE-RESPONSIVE REGULATORY PROTEIN"/>
    <property type="match status" value="1"/>
</dbReference>
<dbReference type="Gene3D" id="3.30.70.920">
    <property type="match status" value="1"/>
</dbReference>
<dbReference type="OrthoDB" id="166264at2"/>
<evidence type="ECO:0000256" key="2">
    <source>
        <dbReference type="ARBA" id="ARBA00023125"/>
    </source>
</evidence>
<dbReference type="InterPro" id="IPR036388">
    <property type="entry name" value="WH-like_DNA-bd_sf"/>
</dbReference>
<dbReference type="SUPFAM" id="SSF54909">
    <property type="entry name" value="Dimeric alpha+beta barrel"/>
    <property type="match status" value="1"/>
</dbReference>
<evidence type="ECO:0000313" key="8">
    <source>
        <dbReference type="Proteomes" id="UP000318717"/>
    </source>
</evidence>
<dbReference type="PRINTS" id="PR00033">
    <property type="entry name" value="HTHASNC"/>
</dbReference>
<reference evidence="7 8" key="1">
    <citation type="submission" date="2019-06" db="EMBL/GenBank/DDBJ databases">
        <title>Whole genome shotgun sequence of Vibrio inusitatus NBRC 102082.</title>
        <authorList>
            <person name="Hosoyama A."/>
            <person name="Uohara A."/>
            <person name="Ohji S."/>
            <person name="Ichikawa N."/>
        </authorList>
    </citation>
    <scope>NUCLEOTIDE SEQUENCE [LARGE SCALE GENOMIC DNA]</scope>
    <source>
        <strain evidence="7 8">NBRC 102082</strain>
    </source>
</reference>
<evidence type="ECO:0000313" key="7">
    <source>
        <dbReference type="EMBL" id="GEA52989.1"/>
    </source>
</evidence>
<evidence type="ECO:0000256" key="1">
    <source>
        <dbReference type="ARBA" id="ARBA00023015"/>
    </source>
</evidence>
<protein>
    <recommendedName>
        <fullName evidence="5">DNA-binding transcriptional activator DecR</fullName>
    </recommendedName>
</protein>
<dbReference type="InterPro" id="IPR019885">
    <property type="entry name" value="Tscrpt_reg_HTH_AsnC-type_CS"/>
</dbReference>
<keyword evidence="8" id="KW-1185">Reference proteome</keyword>
<evidence type="ECO:0000256" key="3">
    <source>
        <dbReference type="ARBA" id="ARBA00023159"/>
    </source>
</evidence>
<evidence type="ECO:0000256" key="4">
    <source>
        <dbReference type="ARBA" id="ARBA00023163"/>
    </source>
</evidence>
<dbReference type="PANTHER" id="PTHR30154:SF17">
    <property type="entry name" value="DNA-BINDING TRANSCRIPTIONAL ACTIVATOR DECR"/>
    <property type="match status" value="1"/>
</dbReference>
<dbReference type="GO" id="GO:0005829">
    <property type="term" value="C:cytosol"/>
    <property type="evidence" value="ECO:0007669"/>
    <property type="project" value="TreeGrafter"/>
</dbReference>
<dbReference type="InterPro" id="IPR036390">
    <property type="entry name" value="WH_DNA-bd_sf"/>
</dbReference>
<feature type="domain" description="HTH asnC-type" evidence="6">
    <location>
        <begin position="3"/>
        <end position="64"/>
    </location>
</feature>